<evidence type="ECO:0000256" key="1">
    <source>
        <dbReference type="ARBA" id="ARBA00004141"/>
    </source>
</evidence>
<name>A0A9P9E7Y4_9PLEO</name>
<keyword evidence="9" id="KW-1185">Reference proteome</keyword>
<feature type="transmembrane region" description="Helical" evidence="6">
    <location>
        <begin position="133"/>
        <end position="154"/>
    </location>
</feature>
<feature type="transmembrane region" description="Helical" evidence="6">
    <location>
        <begin position="179"/>
        <end position="201"/>
    </location>
</feature>
<proteinExistence type="inferred from homology"/>
<keyword evidence="3 6" id="KW-1133">Transmembrane helix</keyword>
<dbReference type="InterPro" id="IPR052337">
    <property type="entry name" value="SAT4-like"/>
</dbReference>
<accession>A0A9P9E7Y4</accession>
<dbReference type="Pfam" id="PF20684">
    <property type="entry name" value="Fung_rhodopsin"/>
    <property type="match status" value="1"/>
</dbReference>
<evidence type="ECO:0000256" key="4">
    <source>
        <dbReference type="ARBA" id="ARBA00023136"/>
    </source>
</evidence>
<dbReference type="PANTHER" id="PTHR33048:SF129">
    <property type="entry name" value="INTEGRAL MEMBRANE PROTEIN-RELATED"/>
    <property type="match status" value="1"/>
</dbReference>
<evidence type="ECO:0000313" key="8">
    <source>
        <dbReference type="EMBL" id="KAH7132457.1"/>
    </source>
</evidence>
<evidence type="ECO:0000256" key="5">
    <source>
        <dbReference type="ARBA" id="ARBA00038359"/>
    </source>
</evidence>
<dbReference type="OrthoDB" id="444631at2759"/>
<evidence type="ECO:0000256" key="2">
    <source>
        <dbReference type="ARBA" id="ARBA00022692"/>
    </source>
</evidence>
<dbReference type="PANTHER" id="PTHR33048">
    <property type="entry name" value="PTH11-LIKE INTEGRAL MEMBRANE PROTEIN (AFU_ORTHOLOGUE AFUA_5G11245)"/>
    <property type="match status" value="1"/>
</dbReference>
<evidence type="ECO:0000259" key="7">
    <source>
        <dbReference type="Pfam" id="PF20684"/>
    </source>
</evidence>
<feature type="domain" description="Rhodopsin" evidence="7">
    <location>
        <begin position="37"/>
        <end position="277"/>
    </location>
</feature>
<organism evidence="8 9">
    <name type="scientific">Dendryphion nanum</name>
    <dbReference type="NCBI Taxonomy" id="256645"/>
    <lineage>
        <taxon>Eukaryota</taxon>
        <taxon>Fungi</taxon>
        <taxon>Dikarya</taxon>
        <taxon>Ascomycota</taxon>
        <taxon>Pezizomycotina</taxon>
        <taxon>Dothideomycetes</taxon>
        <taxon>Pleosporomycetidae</taxon>
        <taxon>Pleosporales</taxon>
        <taxon>Torulaceae</taxon>
        <taxon>Dendryphion</taxon>
    </lineage>
</organism>
<feature type="transmembrane region" description="Helical" evidence="6">
    <location>
        <begin position="21"/>
        <end position="40"/>
    </location>
</feature>
<evidence type="ECO:0000313" key="9">
    <source>
        <dbReference type="Proteomes" id="UP000700596"/>
    </source>
</evidence>
<comment type="similarity">
    <text evidence="5">Belongs to the SAT4 family.</text>
</comment>
<keyword evidence="4 6" id="KW-0472">Membrane</keyword>
<dbReference type="GO" id="GO:0016020">
    <property type="term" value="C:membrane"/>
    <property type="evidence" value="ECO:0007669"/>
    <property type="project" value="UniProtKB-SubCell"/>
</dbReference>
<feature type="transmembrane region" description="Helical" evidence="6">
    <location>
        <begin position="213"/>
        <end position="233"/>
    </location>
</feature>
<gene>
    <name evidence="8" type="ORF">B0J11DRAFT_601033</name>
</gene>
<reference evidence="8" key="1">
    <citation type="journal article" date="2021" name="Nat. Commun.">
        <title>Genetic determinants of endophytism in the Arabidopsis root mycobiome.</title>
        <authorList>
            <person name="Mesny F."/>
            <person name="Miyauchi S."/>
            <person name="Thiergart T."/>
            <person name="Pickel B."/>
            <person name="Atanasova L."/>
            <person name="Karlsson M."/>
            <person name="Huettel B."/>
            <person name="Barry K.W."/>
            <person name="Haridas S."/>
            <person name="Chen C."/>
            <person name="Bauer D."/>
            <person name="Andreopoulos W."/>
            <person name="Pangilinan J."/>
            <person name="LaButti K."/>
            <person name="Riley R."/>
            <person name="Lipzen A."/>
            <person name="Clum A."/>
            <person name="Drula E."/>
            <person name="Henrissat B."/>
            <person name="Kohler A."/>
            <person name="Grigoriev I.V."/>
            <person name="Martin F.M."/>
            <person name="Hacquard S."/>
        </authorList>
    </citation>
    <scope>NUCLEOTIDE SEQUENCE</scope>
    <source>
        <strain evidence="8">MPI-CAGE-CH-0243</strain>
    </source>
</reference>
<protein>
    <recommendedName>
        <fullName evidence="7">Rhodopsin domain-containing protein</fullName>
    </recommendedName>
</protein>
<evidence type="ECO:0000256" key="6">
    <source>
        <dbReference type="SAM" id="Phobius"/>
    </source>
</evidence>
<dbReference type="InterPro" id="IPR049326">
    <property type="entry name" value="Rhodopsin_dom_fungi"/>
</dbReference>
<dbReference type="EMBL" id="JAGMWT010000003">
    <property type="protein sequence ID" value="KAH7132457.1"/>
    <property type="molecule type" value="Genomic_DNA"/>
</dbReference>
<dbReference type="AlphaFoldDB" id="A0A9P9E7Y4"/>
<sequence>MIDNIEAPANILNQSRAPEIIAGNAVLQVLGTIVFLARVYSRVVLSKAWKIEDTVLASTWILACIYSVCQYGQVTCGAGNHSSIIKSPVNLVMLQQYAYVAQIALIPALAFSKVSICLFYVRVFDSDRRGRALIVSLIVLLVGTSIPFFFQGIFQCAPIEVYWTEFRPESKCINDIHSLYIYGAINVFTDLALIAIVLPRVIGLTLNNRQRYALVGIVLLGLLAAGAGLARSIRVGQTLAIYKSDPMWNAFDISIWTSTEIYVSLICAAAPGTKPLVIKLIPKLLGSAGQKERAVPIQVEVRRRRPSTFAYLHKKSLSISGWTVEYGKYSHIGKESDEESGDEKVVVQRRPSQGVNVLKKLEPRDDVNDLR</sequence>
<comment type="caution">
    <text evidence="8">The sequence shown here is derived from an EMBL/GenBank/DDBJ whole genome shotgun (WGS) entry which is preliminary data.</text>
</comment>
<keyword evidence="2 6" id="KW-0812">Transmembrane</keyword>
<feature type="transmembrane region" description="Helical" evidence="6">
    <location>
        <begin position="97"/>
        <end position="121"/>
    </location>
</feature>
<comment type="subcellular location">
    <subcellularLocation>
        <location evidence="1">Membrane</location>
        <topology evidence="1">Multi-pass membrane protein</topology>
    </subcellularLocation>
</comment>
<dbReference type="Proteomes" id="UP000700596">
    <property type="component" value="Unassembled WGS sequence"/>
</dbReference>
<evidence type="ECO:0000256" key="3">
    <source>
        <dbReference type="ARBA" id="ARBA00022989"/>
    </source>
</evidence>